<evidence type="ECO:0000313" key="2">
    <source>
        <dbReference type="Proteomes" id="UP001497700"/>
    </source>
</evidence>
<protein>
    <submittedName>
        <fullName evidence="1">Uncharacterized protein</fullName>
    </submittedName>
</protein>
<gene>
    <name evidence="1" type="ORF">F4820DRAFT_447005</name>
</gene>
<dbReference type="EMBL" id="MU393458">
    <property type="protein sequence ID" value="KAI4866469.1"/>
    <property type="molecule type" value="Genomic_DNA"/>
</dbReference>
<accession>A0ACB9Z3W9</accession>
<evidence type="ECO:0000313" key="1">
    <source>
        <dbReference type="EMBL" id="KAI4866469.1"/>
    </source>
</evidence>
<sequence>MGFPPLTTTATLAALAPRQSSLDHDGTPPVAALTTVWTAAEGCYPVSTRPATDIDMFWTSNPDCAPPGYASYFETYYYSPAICPSGFTVGCARYGDFQGPDVEPTETAMLCVMSDYFCTPGDWNYYATNTDLSYAQIMIEIRWAESDLSILETHPLTPGLILAGETSGTRTGTGAETTQTGPSSTVTVLSGDSSSGGGLPAGAQVGIGVGVGLFGLLGLGLAIFFILRYRRKRRDANQPPVQQLPPGQHPHPSQQYPYMPGPGQQGQHGQSSQGYPPTAYSGYTTYVDPKTGAVTYYSAVPHPTELGGTAIGGSGISHSRDVPSIAVSQPSQERDSIFSSKPPMTSTVSPTGEDTGALPNDVTAGNPALAEMPGSEGTATSTGGTENPQSQQEMATLMAEQAKLEARRTRLMELAELDEEEQRIRLRLQQLQQTQ</sequence>
<comment type="caution">
    <text evidence="1">The sequence shown here is derived from an EMBL/GenBank/DDBJ whole genome shotgun (WGS) entry which is preliminary data.</text>
</comment>
<dbReference type="Proteomes" id="UP001497700">
    <property type="component" value="Unassembled WGS sequence"/>
</dbReference>
<keyword evidence="2" id="KW-1185">Reference proteome</keyword>
<organism evidence="1 2">
    <name type="scientific">Hypoxylon rubiginosum</name>
    <dbReference type="NCBI Taxonomy" id="110542"/>
    <lineage>
        <taxon>Eukaryota</taxon>
        <taxon>Fungi</taxon>
        <taxon>Dikarya</taxon>
        <taxon>Ascomycota</taxon>
        <taxon>Pezizomycotina</taxon>
        <taxon>Sordariomycetes</taxon>
        <taxon>Xylariomycetidae</taxon>
        <taxon>Xylariales</taxon>
        <taxon>Hypoxylaceae</taxon>
        <taxon>Hypoxylon</taxon>
    </lineage>
</organism>
<proteinExistence type="predicted"/>
<reference evidence="1 2" key="1">
    <citation type="journal article" date="2022" name="New Phytol.">
        <title>Ecological generalism drives hyperdiversity of secondary metabolite gene clusters in xylarialean endophytes.</title>
        <authorList>
            <person name="Franco M.E.E."/>
            <person name="Wisecaver J.H."/>
            <person name="Arnold A.E."/>
            <person name="Ju Y.M."/>
            <person name="Slot J.C."/>
            <person name="Ahrendt S."/>
            <person name="Moore L.P."/>
            <person name="Eastman K.E."/>
            <person name="Scott K."/>
            <person name="Konkel Z."/>
            <person name="Mondo S.J."/>
            <person name="Kuo A."/>
            <person name="Hayes R.D."/>
            <person name="Haridas S."/>
            <person name="Andreopoulos B."/>
            <person name="Riley R."/>
            <person name="LaButti K."/>
            <person name="Pangilinan J."/>
            <person name="Lipzen A."/>
            <person name="Amirebrahimi M."/>
            <person name="Yan J."/>
            <person name="Adam C."/>
            <person name="Keymanesh K."/>
            <person name="Ng V."/>
            <person name="Louie K."/>
            <person name="Northen T."/>
            <person name="Drula E."/>
            <person name="Henrissat B."/>
            <person name="Hsieh H.M."/>
            <person name="Youens-Clark K."/>
            <person name="Lutzoni F."/>
            <person name="Miadlikowska J."/>
            <person name="Eastwood D.C."/>
            <person name="Hamelin R.C."/>
            <person name="Grigoriev I.V."/>
            <person name="U'Ren J.M."/>
        </authorList>
    </citation>
    <scope>NUCLEOTIDE SEQUENCE [LARGE SCALE GENOMIC DNA]</scope>
    <source>
        <strain evidence="1 2">CBS 119005</strain>
    </source>
</reference>
<name>A0ACB9Z3W9_9PEZI</name>